<accession>A0A956NH67</accession>
<name>A0A956NH67_UNCEI</name>
<gene>
    <name evidence="2" type="ORF">KDA27_18500</name>
</gene>
<reference evidence="2" key="2">
    <citation type="journal article" date="2021" name="Microbiome">
        <title>Successional dynamics and alternative stable states in a saline activated sludge microbial community over 9 years.</title>
        <authorList>
            <person name="Wang Y."/>
            <person name="Ye J."/>
            <person name="Ju F."/>
            <person name="Liu L."/>
            <person name="Boyd J.A."/>
            <person name="Deng Y."/>
            <person name="Parks D.H."/>
            <person name="Jiang X."/>
            <person name="Yin X."/>
            <person name="Woodcroft B.J."/>
            <person name="Tyson G.W."/>
            <person name="Hugenholtz P."/>
            <person name="Polz M.F."/>
            <person name="Zhang T."/>
        </authorList>
    </citation>
    <scope>NUCLEOTIDE SEQUENCE</scope>
    <source>
        <strain evidence="2">HKST-UBA02</strain>
    </source>
</reference>
<comment type="caution">
    <text evidence="2">The sequence shown here is derived from an EMBL/GenBank/DDBJ whole genome shotgun (WGS) entry which is preliminary data.</text>
</comment>
<organism evidence="2 3">
    <name type="scientific">Eiseniibacteriota bacterium</name>
    <dbReference type="NCBI Taxonomy" id="2212470"/>
    <lineage>
        <taxon>Bacteria</taxon>
        <taxon>Candidatus Eiseniibacteriota</taxon>
    </lineage>
</organism>
<dbReference type="Proteomes" id="UP000739538">
    <property type="component" value="Unassembled WGS sequence"/>
</dbReference>
<sequence>MSDQVKKGMFNVGFFLPILDLVVLFSVAIGTGWYYYHSRGMEQIDASATRVEEAQESYAGEIAENKQYIIDALQSQKETLEQKDALIAQSSLIDTQIKLEIDKIQRGRARDQELTDRFVALRRDIEKADDQRRTKQGEILERREEIRQLDEQLAVLEGEVGDSLSTRNGIQDDIAELRRERERDPISIFPPGAGLAILGEFGDGDQIYGVSLSGILKQFGQVNVGLTGNVGLANATESSVKEGGIFVNVPVAFRRASIDFETGLASLTDARGSDKTSGFLAATFRYAPIRRERFFLLGGLKMRDTDPSLRLGLGFGRR</sequence>
<dbReference type="AlphaFoldDB" id="A0A956NH67"/>
<dbReference type="EMBL" id="JAGQHS010000120">
    <property type="protein sequence ID" value="MCA9757788.1"/>
    <property type="molecule type" value="Genomic_DNA"/>
</dbReference>
<evidence type="ECO:0000313" key="3">
    <source>
        <dbReference type="Proteomes" id="UP000739538"/>
    </source>
</evidence>
<protein>
    <submittedName>
        <fullName evidence="2">Uncharacterized protein</fullName>
    </submittedName>
</protein>
<keyword evidence="1" id="KW-1133">Transmembrane helix</keyword>
<reference evidence="2" key="1">
    <citation type="submission" date="2020-04" db="EMBL/GenBank/DDBJ databases">
        <authorList>
            <person name="Zhang T."/>
        </authorList>
    </citation>
    <scope>NUCLEOTIDE SEQUENCE</scope>
    <source>
        <strain evidence="2">HKST-UBA02</strain>
    </source>
</reference>
<keyword evidence="1" id="KW-0472">Membrane</keyword>
<feature type="transmembrane region" description="Helical" evidence="1">
    <location>
        <begin position="12"/>
        <end position="36"/>
    </location>
</feature>
<evidence type="ECO:0000256" key="1">
    <source>
        <dbReference type="SAM" id="Phobius"/>
    </source>
</evidence>
<evidence type="ECO:0000313" key="2">
    <source>
        <dbReference type="EMBL" id="MCA9757788.1"/>
    </source>
</evidence>
<proteinExistence type="predicted"/>
<keyword evidence="1" id="KW-0812">Transmembrane</keyword>